<dbReference type="GO" id="GO:0015074">
    <property type="term" value="P:DNA integration"/>
    <property type="evidence" value="ECO:0007669"/>
    <property type="project" value="InterPro"/>
</dbReference>
<dbReference type="GO" id="GO:0004523">
    <property type="term" value="F:RNA-DNA hybrid ribonuclease activity"/>
    <property type="evidence" value="ECO:0007669"/>
    <property type="project" value="UniProtKB-EC"/>
</dbReference>
<evidence type="ECO:0000259" key="5">
    <source>
        <dbReference type="PROSITE" id="PS50994"/>
    </source>
</evidence>
<dbReference type="AlphaFoldDB" id="A0AAW0P0L8"/>
<dbReference type="PANTHER" id="PTHR37984">
    <property type="entry name" value="PROTEIN CBG26694"/>
    <property type="match status" value="1"/>
</dbReference>
<protein>
    <recommendedName>
        <fullName evidence="3">Gypsy retrotransposon integrase-like protein 1</fullName>
        <ecNumber evidence="2">3.1.26.4</ecNumber>
    </recommendedName>
</protein>
<accession>A0AAW0P0L8</accession>
<dbReference type="InterPro" id="IPR021109">
    <property type="entry name" value="Peptidase_aspartic_dom_sf"/>
</dbReference>
<dbReference type="Gene3D" id="2.40.70.10">
    <property type="entry name" value="Acid Proteases"/>
    <property type="match status" value="1"/>
</dbReference>
<dbReference type="Pfam" id="PF00078">
    <property type="entry name" value="RVT_1"/>
    <property type="match status" value="1"/>
</dbReference>
<reference evidence="7" key="1">
    <citation type="submission" date="2024-04" db="EMBL/GenBank/DDBJ databases">
        <title>Salinicola lusitanus LLJ914,a marine bacterium isolated from the Okinawa Trough.</title>
        <authorList>
            <person name="Li J."/>
        </authorList>
    </citation>
    <scope>NUCLEOTIDE SEQUENCE [LARGE SCALE GENOMIC DNA]</scope>
</reference>
<dbReference type="PANTHER" id="PTHR37984:SF8">
    <property type="entry name" value="CCHC-TYPE DOMAIN-CONTAINING PROTEIN"/>
    <property type="match status" value="1"/>
</dbReference>
<dbReference type="InterPro" id="IPR041577">
    <property type="entry name" value="RT_RNaseH_2"/>
</dbReference>
<dbReference type="InterPro" id="IPR001584">
    <property type="entry name" value="Integrase_cat-core"/>
</dbReference>
<dbReference type="InterPro" id="IPR041588">
    <property type="entry name" value="Integrase_H2C2"/>
</dbReference>
<gene>
    <name evidence="6" type="ORF">WMY93_015094</name>
</gene>
<evidence type="ECO:0000313" key="6">
    <source>
        <dbReference type="EMBL" id="KAK7910410.1"/>
    </source>
</evidence>
<dbReference type="Pfam" id="PF17921">
    <property type="entry name" value="Integrase_H2C2"/>
    <property type="match status" value="1"/>
</dbReference>
<dbReference type="CDD" id="cd09274">
    <property type="entry name" value="RNase_HI_RT_Ty3"/>
    <property type="match status" value="1"/>
</dbReference>
<dbReference type="Pfam" id="PF00665">
    <property type="entry name" value="rve"/>
    <property type="match status" value="1"/>
</dbReference>
<dbReference type="InterPro" id="IPR043128">
    <property type="entry name" value="Rev_trsase/Diguanyl_cyclase"/>
</dbReference>
<comment type="caution">
    <text evidence="6">The sequence shown here is derived from an EMBL/GenBank/DDBJ whole genome shotgun (WGS) entry which is preliminary data.</text>
</comment>
<dbReference type="CDD" id="cd01647">
    <property type="entry name" value="RT_LTR"/>
    <property type="match status" value="1"/>
</dbReference>
<dbReference type="SUPFAM" id="SSF50630">
    <property type="entry name" value="Acid proteases"/>
    <property type="match status" value="1"/>
</dbReference>
<dbReference type="SUPFAM" id="SSF56672">
    <property type="entry name" value="DNA/RNA polymerases"/>
    <property type="match status" value="1"/>
</dbReference>
<dbReference type="Pfam" id="PF17919">
    <property type="entry name" value="RT_RNaseH_2"/>
    <property type="match status" value="1"/>
</dbReference>
<keyword evidence="7" id="KW-1185">Reference proteome</keyword>
<dbReference type="PROSITE" id="PS50994">
    <property type="entry name" value="INTEGRASE"/>
    <property type="match status" value="1"/>
</dbReference>
<dbReference type="Proteomes" id="UP001460270">
    <property type="component" value="Unassembled WGS sequence"/>
</dbReference>
<evidence type="ECO:0000259" key="4">
    <source>
        <dbReference type="PROSITE" id="PS50878"/>
    </source>
</evidence>
<feature type="domain" description="Reverse transcriptase" evidence="4">
    <location>
        <begin position="467"/>
        <end position="644"/>
    </location>
</feature>
<dbReference type="PROSITE" id="PS50878">
    <property type="entry name" value="RT_POL"/>
    <property type="match status" value="1"/>
</dbReference>
<organism evidence="6 7">
    <name type="scientific">Mugilogobius chulae</name>
    <name type="common">yellowstripe goby</name>
    <dbReference type="NCBI Taxonomy" id="88201"/>
    <lineage>
        <taxon>Eukaryota</taxon>
        <taxon>Metazoa</taxon>
        <taxon>Chordata</taxon>
        <taxon>Craniata</taxon>
        <taxon>Vertebrata</taxon>
        <taxon>Euteleostomi</taxon>
        <taxon>Actinopterygii</taxon>
        <taxon>Neopterygii</taxon>
        <taxon>Teleostei</taxon>
        <taxon>Neoteleostei</taxon>
        <taxon>Acanthomorphata</taxon>
        <taxon>Gobiaria</taxon>
        <taxon>Gobiiformes</taxon>
        <taxon>Gobioidei</taxon>
        <taxon>Gobiidae</taxon>
        <taxon>Gobionellinae</taxon>
        <taxon>Mugilogobius</taxon>
    </lineage>
</organism>
<dbReference type="GO" id="GO:0003676">
    <property type="term" value="F:nucleic acid binding"/>
    <property type="evidence" value="ECO:0007669"/>
    <property type="project" value="InterPro"/>
</dbReference>
<name>A0AAW0P0L8_9GOBI</name>
<sequence>MNNIRPPEELKLSGNVNENWKAFRQSFELYLLAAGLEKEAEPRKIALLLTVAGRSALDVYNTFQFASEDDRKLNNVLTKFEEYCTPRKNETYERYVFRNRMQAENESIEQYVTDLRLKTQSCNFGNLTDSMIRDQIVIGVHDKRVRMLLLKEIDLTLEKAISTCQASESTKLQLKSFDNDGDPATVDAVKKGVNKAEKRHFKDSKEKRKDKDCERCGTKHAMKQCPAYGKDCRKCGGKNHFARCCFTKKKVHAVRQEKTASSGDEDEPLYLDALTLTDMDGNEDEWIAHLNVNGVDVPLKIDTGAEINVMPLKLFNRLSPKPHVRPKKLNLRAYNNQPIPHKGVFRATIKGEGRSCNALFVLVEEDRQPILGLKASKQMGLIKRIHVIDSTVLNNTNTERKDNTESPKTTSDIVKKYSDVFHGVGCLPNTYKIQLKDNAEPVIHPARKVPVALKERLRKELQTLIEKGIIRKVEEPTDWVNSLVIVEKKNGDLRLCIDPRDLNKWIKREHFKLPTKSDITSAMAGARYFSKLDASSGFYQIKLDEESAKLCTFNTPFGRHCFLRMPFGIASAPEVFHRTVQQIFDGMEGVGVFLDDVVIWGTTQAEHDERLAKVMLKAKQSGLKLNRQKCQFGVSEITYLGDKLSAAGIQPDPEKVRAITDMPIPENKTDLQRALGLVNYVGRFIPNLSANTKALRSLLENSTEWHWNHEHNCEWETLKSSLVREPVLKFYDPALSTKVSTDASKDGLGAVLLQQYEDAWFPVAYASRTMTAAERNYAQIEKETLGAVFGCEKFHEYIYGREVVLETDHKPLIAISTKPLGEAPPRIQRLLLRLQKYSLTFEFTPGKHLVMADALSRASLNCTGPNNTEHDVQVHVDTMQKHMPVSKDKWRQIAEATAKDSQLQNVIKMINLPGEQKLIHPYQNFKEELSVIQGVLLKGKRIVVPAEMRSQMLQLTHEGHLGIEKCKRRARALLYWPHMNNDIENYIKRCETCQKHRYQQQKEPLLAHQRPDKPWSKVGVDLFYLSGKNYLVMIDYFSNFPEVAFLTETSAAQVIKHCKAIFARHGIPVTLISDNGPQFSSQEFKDFAENYGFEHTTSSPLYPQSNGLAEKAVQIVKRLFKKATETCSDPYLALLNYRTSPLENGKSPAELLMNRELRTRLPSASQLLRKEKELSLYHNKQSQVYNKTAKPLSPLTQEDVVRVRCDGKWGPVAKVIRETTPRSYEVMTEYGSTLRRNRRHLLKVPNSTFVELENKNGLAANTSPHFTAGTFSSSRIESL</sequence>
<dbReference type="InterPro" id="IPR036397">
    <property type="entry name" value="RNaseH_sf"/>
</dbReference>
<dbReference type="FunFam" id="3.30.420.10:FF:000063">
    <property type="entry name" value="Retrovirus-related Pol polyprotein from transposon 297-like Protein"/>
    <property type="match status" value="1"/>
</dbReference>
<dbReference type="InterPro" id="IPR000477">
    <property type="entry name" value="RT_dom"/>
</dbReference>
<evidence type="ECO:0000313" key="7">
    <source>
        <dbReference type="Proteomes" id="UP001460270"/>
    </source>
</evidence>
<proteinExistence type="inferred from homology"/>
<evidence type="ECO:0000256" key="1">
    <source>
        <dbReference type="ARBA" id="ARBA00010879"/>
    </source>
</evidence>
<dbReference type="FunFam" id="3.30.70.270:FF:000026">
    <property type="entry name" value="Transposon Ty3-G Gag-Pol polyprotein"/>
    <property type="match status" value="1"/>
</dbReference>
<dbReference type="FunFam" id="1.10.340.70:FF:000003">
    <property type="entry name" value="Protein CBG25708"/>
    <property type="match status" value="1"/>
</dbReference>
<dbReference type="InterPro" id="IPR012337">
    <property type="entry name" value="RNaseH-like_sf"/>
</dbReference>
<feature type="domain" description="Integrase catalytic" evidence="5">
    <location>
        <begin position="1010"/>
        <end position="1170"/>
    </location>
</feature>
<dbReference type="EMBL" id="JBBPFD010000010">
    <property type="protein sequence ID" value="KAK7910410.1"/>
    <property type="molecule type" value="Genomic_DNA"/>
</dbReference>
<evidence type="ECO:0000256" key="2">
    <source>
        <dbReference type="ARBA" id="ARBA00012180"/>
    </source>
</evidence>
<dbReference type="CDD" id="cd05481">
    <property type="entry name" value="retropepsin_like_LTR_1"/>
    <property type="match status" value="1"/>
</dbReference>
<evidence type="ECO:0000256" key="3">
    <source>
        <dbReference type="ARBA" id="ARBA00039658"/>
    </source>
</evidence>
<dbReference type="Gene3D" id="3.30.70.270">
    <property type="match status" value="2"/>
</dbReference>
<comment type="similarity">
    <text evidence="1">Belongs to the beta type-B retroviral polymerase family. HERV class-II K(HML-2) pol subfamily.</text>
</comment>
<dbReference type="InterPro" id="IPR043502">
    <property type="entry name" value="DNA/RNA_pol_sf"/>
</dbReference>
<dbReference type="InterPro" id="IPR050951">
    <property type="entry name" value="Retrovirus_Pol_polyprotein"/>
</dbReference>
<dbReference type="SUPFAM" id="SSF53098">
    <property type="entry name" value="Ribonuclease H-like"/>
    <property type="match status" value="1"/>
</dbReference>
<dbReference type="Gene3D" id="1.10.340.70">
    <property type="match status" value="1"/>
</dbReference>
<dbReference type="FunFam" id="3.10.20.370:FF:000001">
    <property type="entry name" value="Retrovirus-related Pol polyprotein from transposon 17.6-like protein"/>
    <property type="match status" value="1"/>
</dbReference>
<dbReference type="EC" id="3.1.26.4" evidence="2"/>
<dbReference type="FunFam" id="3.10.10.10:FF:000003">
    <property type="entry name" value="Retrovirus-related Pol polyprotein from transposon 297-like Protein"/>
    <property type="match status" value="1"/>
</dbReference>
<dbReference type="Gene3D" id="3.10.10.10">
    <property type="entry name" value="HIV Type 1 Reverse Transcriptase, subunit A, domain 1"/>
    <property type="match status" value="1"/>
</dbReference>
<dbReference type="Gene3D" id="3.30.420.10">
    <property type="entry name" value="Ribonuclease H-like superfamily/Ribonuclease H"/>
    <property type="match status" value="1"/>
</dbReference>